<organism evidence="15">
    <name type="scientific">Anopheles sinensis</name>
    <name type="common">Mosquito</name>
    <dbReference type="NCBI Taxonomy" id="74873"/>
    <lineage>
        <taxon>Eukaryota</taxon>
        <taxon>Metazoa</taxon>
        <taxon>Ecdysozoa</taxon>
        <taxon>Arthropoda</taxon>
        <taxon>Hexapoda</taxon>
        <taxon>Insecta</taxon>
        <taxon>Pterygota</taxon>
        <taxon>Neoptera</taxon>
        <taxon>Endopterygota</taxon>
        <taxon>Diptera</taxon>
        <taxon>Nematocera</taxon>
        <taxon>Culicoidea</taxon>
        <taxon>Culicidae</taxon>
        <taxon>Anophelinae</taxon>
        <taxon>Anopheles</taxon>
    </lineage>
</organism>
<dbReference type="InterPro" id="IPR050527">
    <property type="entry name" value="Snail/Krueppel_Znf"/>
</dbReference>
<dbReference type="InterPro" id="IPR013087">
    <property type="entry name" value="Znf_C2H2_type"/>
</dbReference>
<feature type="binding site" evidence="10">
    <location>
        <position position="87"/>
    </location>
    <ligand>
        <name>Zn(2+)</name>
        <dbReference type="ChEBI" id="CHEBI:29105"/>
    </ligand>
</feature>
<dbReference type="PANTHER" id="PTHR24388:SF54">
    <property type="entry name" value="PROTEIN ESCARGOT"/>
    <property type="match status" value="1"/>
</dbReference>
<dbReference type="SUPFAM" id="SSF57716">
    <property type="entry name" value="Glucocorticoid receptor-like (DNA-binding domain)"/>
    <property type="match status" value="1"/>
</dbReference>
<dbReference type="Proteomes" id="UP000030765">
    <property type="component" value="Unassembled WGS sequence"/>
</dbReference>
<evidence type="ECO:0000256" key="3">
    <source>
        <dbReference type="ARBA" id="ARBA00022737"/>
    </source>
</evidence>
<evidence type="ECO:0000256" key="8">
    <source>
        <dbReference type="ARBA" id="ARBA00037948"/>
    </source>
</evidence>
<evidence type="ECO:0000256" key="5">
    <source>
        <dbReference type="ARBA" id="ARBA00022833"/>
    </source>
</evidence>
<keyword evidence="11" id="KW-0175">Coiled coil</keyword>
<keyword evidence="6" id="KW-0238">DNA-binding</keyword>
<evidence type="ECO:0000256" key="9">
    <source>
        <dbReference type="PROSITE-ProRule" id="PRU00042"/>
    </source>
</evidence>
<dbReference type="Gene3D" id="3.40.1800.20">
    <property type="match status" value="1"/>
</dbReference>
<dbReference type="PANTHER" id="PTHR24388">
    <property type="entry name" value="ZINC FINGER PROTEIN"/>
    <property type="match status" value="1"/>
</dbReference>
<dbReference type="GO" id="GO:0005634">
    <property type="term" value="C:nucleus"/>
    <property type="evidence" value="ECO:0007669"/>
    <property type="project" value="UniProtKB-SubCell"/>
</dbReference>
<reference evidence="16" key="2">
    <citation type="submission" date="2020-05" db="UniProtKB">
        <authorList>
            <consortium name="EnsemblMetazoa"/>
        </authorList>
    </citation>
    <scope>IDENTIFICATION</scope>
</reference>
<dbReference type="PROSITE" id="PS50157">
    <property type="entry name" value="ZINC_FINGER_C2H2_2"/>
    <property type="match status" value="3"/>
</dbReference>
<dbReference type="Gene3D" id="3.30.160.60">
    <property type="entry name" value="Classic Zinc Finger"/>
    <property type="match status" value="1"/>
</dbReference>
<dbReference type="GO" id="GO:0000978">
    <property type="term" value="F:RNA polymerase II cis-regulatory region sequence-specific DNA binding"/>
    <property type="evidence" value="ECO:0007669"/>
    <property type="project" value="TreeGrafter"/>
</dbReference>
<evidence type="ECO:0000256" key="1">
    <source>
        <dbReference type="ARBA" id="ARBA00004123"/>
    </source>
</evidence>
<accession>A0A084VGD3</accession>
<evidence type="ECO:0000256" key="10">
    <source>
        <dbReference type="PROSITE-ProRule" id="PRU01263"/>
    </source>
</evidence>
<keyword evidence="4 9" id="KW-0863">Zinc-finger</keyword>
<name>A0A084VGD3_ANOSI</name>
<dbReference type="SUPFAM" id="SSF57667">
    <property type="entry name" value="beta-beta-alpha zinc fingers"/>
    <property type="match status" value="1"/>
</dbReference>
<feature type="coiled-coil region" evidence="11">
    <location>
        <begin position="122"/>
        <end position="153"/>
    </location>
</feature>
<dbReference type="InterPro" id="IPR036236">
    <property type="entry name" value="Znf_C2H2_sf"/>
</dbReference>
<keyword evidence="3" id="KW-0677">Repeat</keyword>
<dbReference type="InterPro" id="IPR012934">
    <property type="entry name" value="Znf_AD"/>
</dbReference>
<evidence type="ECO:0000256" key="12">
    <source>
        <dbReference type="SAM" id="MobiDB-lite"/>
    </source>
</evidence>
<dbReference type="SMART" id="SM00868">
    <property type="entry name" value="zf-AD"/>
    <property type="match status" value="1"/>
</dbReference>
<evidence type="ECO:0000259" key="13">
    <source>
        <dbReference type="PROSITE" id="PS50157"/>
    </source>
</evidence>
<feature type="domain" description="C2H2-type" evidence="13">
    <location>
        <begin position="323"/>
        <end position="351"/>
    </location>
</feature>
<dbReference type="OrthoDB" id="7730972at2759"/>
<dbReference type="PROSITE" id="PS00028">
    <property type="entry name" value="ZINC_FINGER_C2H2_1"/>
    <property type="match status" value="3"/>
</dbReference>
<protein>
    <submittedName>
        <fullName evidence="15 16">Uncharacterized protein</fullName>
    </submittedName>
</protein>
<feature type="domain" description="ZAD" evidence="14">
    <location>
        <begin position="37"/>
        <end position="114"/>
    </location>
</feature>
<reference evidence="15 17" key="1">
    <citation type="journal article" date="2014" name="BMC Genomics">
        <title>Genome sequence of Anopheles sinensis provides insight into genetics basis of mosquito competence for malaria parasites.</title>
        <authorList>
            <person name="Zhou D."/>
            <person name="Zhang D."/>
            <person name="Ding G."/>
            <person name="Shi L."/>
            <person name="Hou Q."/>
            <person name="Ye Y."/>
            <person name="Xu Y."/>
            <person name="Zhou H."/>
            <person name="Xiong C."/>
            <person name="Li S."/>
            <person name="Yu J."/>
            <person name="Hong S."/>
            <person name="Yu X."/>
            <person name="Zou P."/>
            <person name="Chen C."/>
            <person name="Chang X."/>
            <person name="Wang W."/>
            <person name="Lv Y."/>
            <person name="Sun Y."/>
            <person name="Ma L."/>
            <person name="Shen B."/>
            <person name="Zhu C."/>
        </authorList>
    </citation>
    <scope>NUCLEOTIDE SEQUENCE [LARGE SCALE GENOMIC DNA]</scope>
</reference>
<dbReference type="EnsemblMetazoa" id="ASIC004221-RA">
    <property type="protein sequence ID" value="ASIC004221-PA"/>
    <property type="gene ID" value="ASIC004221"/>
</dbReference>
<dbReference type="GO" id="GO:0008270">
    <property type="term" value="F:zinc ion binding"/>
    <property type="evidence" value="ECO:0007669"/>
    <property type="project" value="UniProtKB-UniRule"/>
</dbReference>
<proteinExistence type="inferred from homology"/>
<keyword evidence="7" id="KW-0539">Nucleus</keyword>
<feature type="domain" description="C2H2-type" evidence="13">
    <location>
        <begin position="356"/>
        <end position="384"/>
    </location>
</feature>
<dbReference type="SMART" id="SM00355">
    <property type="entry name" value="ZnF_C2H2"/>
    <property type="match status" value="3"/>
</dbReference>
<feature type="binding site" evidence="10">
    <location>
        <position position="42"/>
    </location>
    <ligand>
        <name>Zn(2+)</name>
        <dbReference type="ChEBI" id="CHEBI:29105"/>
    </ligand>
</feature>
<dbReference type="VEuPathDB" id="VectorBase:ASIS004453"/>
<dbReference type="EMBL" id="ATLV01012845">
    <property type="status" value="NOT_ANNOTATED_CDS"/>
    <property type="molecule type" value="Genomic_DNA"/>
</dbReference>
<dbReference type="GO" id="GO:0000981">
    <property type="term" value="F:DNA-binding transcription factor activity, RNA polymerase II-specific"/>
    <property type="evidence" value="ECO:0007669"/>
    <property type="project" value="TreeGrafter"/>
</dbReference>
<dbReference type="PROSITE" id="PS51915">
    <property type="entry name" value="ZAD"/>
    <property type="match status" value="1"/>
</dbReference>
<evidence type="ECO:0000256" key="6">
    <source>
        <dbReference type="ARBA" id="ARBA00023125"/>
    </source>
</evidence>
<feature type="compositionally biased region" description="Acidic residues" evidence="12">
    <location>
        <begin position="208"/>
        <end position="221"/>
    </location>
</feature>
<evidence type="ECO:0000313" key="16">
    <source>
        <dbReference type="EnsemblMetazoa" id="ASIC004221-PA"/>
    </source>
</evidence>
<dbReference type="Pfam" id="PF07776">
    <property type="entry name" value="zf-AD"/>
    <property type="match status" value="1"/>
</dbReference>
<dbReference type="EMBL" id="KE524818">
    <property type="protein sequence ID" value="KFB37027.1"/>
    <property type="molecule type" value="Genomic_DNA"/>
</dbReference>
<keyword evidence="17" id="KW-1185">Reference proteome</keyword>
<keyword evidence="5 10" id="KW-0862">Zinc</keyword>
<evidence type="ECO:0000256" key="11">
    <source>
        <dbReference type="SAM" id="Coils"/>
    </source>
</evidence>
<feature type="region of interest" description="Disordered" evidence="12">
    <location>
        <begin position="189"/>
        <end position="234"/>
    </location>
</feature>
<comment type="subcellular location">
    <subcellularLocation>
        <location evidence="1">Nucleus</location>
    </subcellularLocation>
</comment>
<evidence type="ECO:0000256" key="2">
    <source>
        <dbReference type="ARBA" id="ARBA00022723"/>
    </source>
</evidence>
<feature type="binding site" evidence="10">
    <location>
        <position position="90"/>
    </location>
    <ligand>
        <name>Zn(2+)</name>
        <dbReference type="ChEBI" id="CHEBI:29105"/>
    </ligand>
</feature>
<evidence type="ECO:0000313" key="17">
    <source>
        <dbReference type="Proteomes" id="UP000030765"/>
    </source>
</evidence>
<comment type="similarity">
    <text evidence="8">Belongs to the snail C2H2-type zinc-finger protein family.</text>
</comment>
<feature type="domain" description="C2H2-type" evidence="13">
    <location>
        <begin position="290"/>
        <end position="318"/>
    </location>
</feature>
<dbReference type="OMA" id="TTHYEYE"/>
<keyword evidence="2 10" id="KW-0479">Metal-binding</keyword>
<feature type="binding site" evidence="10">
    <location>
        <position position="39"/>
    </location>
    <ligand>
        <name>Zn(2+)</name>
        <dbReference type="ChEBI" id="CHEBI:29105"/>
    </ligand>
</feature>
<evidence type="ECO:0000313" key="15">
    <source>
        <dbReference type="EMBL" id="KFB37027.1"/>
    </source>
</evidence>
<evidence type="ECO:0000256" key="7">
    <source>
        <dbReference type="ARBA" id="ARBA00023242"/>
    </source>
</evidence>
<sequence>MSGTGGKWRTKDCKHCVPSAYRPSRLFEQFSFSTLEYFCRLCASEGVIIHPLFPPGDNDPKDELVRMIDVLTSVHLTRPDDAGAVICDKCLQMLDLFCRFREECLRQDVLIRTKRTLICEELVRQQLLLEQQRAEAELLLRQQLEEAELLKQQTPPETVKLEDDDGGTQVEKIVALATPHGVEIGDCKEECDSEENEGQQNVQHESDDVATGDDEEAEERIEESSLTNDPPYPPSTGIALFTPAGSLSISLQVNQIGTVPCDGDTSPLPPTVAQQRTVRRTKPNLNKPPPGCDACQESFTTHYEYEQHMDRLHAWDKNSRSSLACDPCQMRFTKSYNLKRHMYEVHGELSPGMTVTPCPLCGERFLRGYILERHIAKMHRNKKKLKIIAIK</sequence>
<gene>
    <name evidence="15" type="ORF">ZHAS_00004221</name>
</gene>
<dbReference type="AlphaFoldDB" id="A0A084VGD3"/>
<evidence type="ECO:0000259" key="14">
    <source>
        <dbReference type="PROSITE" id="PS51915"/>
    </source>
</evidence>
<evidence type="ECO:0000256" key="4">
    <source>
        <dbReference type="ARBA" id="ARBA00022771"/>
    </source>
</evidence>
<dbReference type="STRING" id="74873.A0A084VGD3"/>
<dbReference type="VEuPathDB" id="VectorBase:ASIC004221"/>